<dbReference type="AlphaFoldDB" id="A9WP79"/>
<evidence type="ECO:0000256" key="1">
    <source>
        <dbReference type="SAM" id="MobiDB-lite"/>
    </source>
</evidence>
<name>A9WP79_RENSM</name>
<proteinExistence type="predicted"/>
<sequence length="137" mass="15480">MNYRKTLNGWLSRRDKHAPAPTPQPCHIASRTPPSSKRWRLDWRPVFSALMDTDCRYGLPGCTGGTRRRYRTKLTCVCPSARATTPIKKFLSFVLARLQGIKHGSVGRLLDVPATGCTISAIRRMPEQFAESLPQKR</sequence>
<accession>A9WP79</accession>
<reference evidence="3" key="1">
    <citation type="journal article" date="2008" name="J. Bacteriol.">
        <title>Genome sequence of the fish pathogen Renibacterium salmoninarum suggests reductive evolution away from an environmental Arthrobacter ancestor.</title>
        <authorList>
            <person name="Wiens G.D."/>
            <person name="Rockey D.D."/>
            <person name="Wu Z."/>
            <person name="Chang J."/>
            <person name="Levy R."/>
            <person name="Crane S."/>
            <person name="Chen D.S."/>
            <person name="Capri G.R."/>
            <person name="Burnett J.R."/>
            <person name="Sudheesh P.S."/>
            <person name="Schipma M.J."/>
            <person name="Burd H."/>
            <person name="Bhattacharyya A."/>
            <person name="Rhodes L.D."/>
            <person name="Kaul R."/>
            <person name="Strom M.S."/>
        </authorList>
    </citation>
    <scope>NUCLEOTIDE SEQUENCE [LARGE SCALE GENOMIC DNA]</scope>
    <source>
        <strain evidence="3">ATCC 33209 / DSM 20767 / JCM 11484 / NBRC 15589 / NCIMB 2235</strain>
    </source>
</reference>
<keyword evidence="3" id="KW-1185">Reference proteome</keyword>
<dbReference type="Proteomes" id="UP000002007">
    <property type="component" value="Chromosome"/>
</dbReference>
<dbReference type="HOGENOM" id="CLU_1863560_0_0_11"/>
<organism evidence="2 3">
    <name type="scientific">Renibacterium salmoninarum (strain ATCC 33209 / DSM 20767 / JCM 11484 / NBRC 15589 / NCIMB 2235)</name>
    <dbReference type="NCBI Taxonomy" id="288705"/>
    <lineage>
        <taxon>Bacteria</taxon>
        <taxon>Bacillati</taxon>
        <taxon>Actinomycetota</taxon>
        <taxon>Actinomycetes</taxon>
        <taxon>Micrococcales</taxon>
        <taxon>Micrococcaceae</taxon>
        <taxon>Renibacterium</taxon>
    </lineage>
</organism>
<evidence type="ECO:0000313" key="3">
    <source>
        <dbReference type="Proteomes" id="UP000002007"/>
    </source>
</evidence>
<dbReference type="KEGG" id="rsa:RSal33209_1116"/>
<protein>
    <submittedName>
        <fullName evidence="2">Uncharacterized protein</fullName>
    </submittedName>
</protein>
<feature type="region of interest" description="Disordered" evidence="1">
    <location>
        <begin position="12"/>
        <end position="33"/>
    </location>
</feature>
<evidence type="ECO:0000313" key="2">
    <source>
        <dbReference type="EMBL" id="ABY22854.1"/>
    </source>
</evidence>
<gene>
    <name evidence="2" type="ordered locus">RSal33209_1116</name>
</gene>
<dbReference type="EMBL" id="CP000910">
    <property type="protein sequence ID" value="ABY22854.1"/>
    <property type="molecule type" value="Genomic_DNA"/>
</dbReference>